<proteinExistence type="predicted"/>
<sequence length="755" mass="88537">MEQSLWHGYLESYPVYTCLFFPCTPKNQALPVSFNLSLETHRFLKIQIFKLLANHQNILHISNIKSVTRYLRKFLSLQSYQHLNTSEYLQVKTECALYEFCKHLKTSKENLEDKERLSDGSQFVAQEASEDKRWINEAGIHLRNFFKIFCIKPGVWREKGTRGEDKSKRAKYNRTMGLVLSSKVKQEHNLDNIGLDNNTVNLKRIRPTKASLSNLASSILEEEKSDDIDDEIQTEELIWNQSKPCELNNPIASLINTQRLLPHIALNNQLLRPRAIKKEIQKALFIITRTAEILSDGVTLFTIEHVKDCLRWLILILTGRVINQIETEAFFLNETNIFLDDENSFIRIVFPQYMHRENLSNKYVYIPTEIEELELILPEEIRLILKPMISFLKKRKPDNKSEIQINTKNKKSAFNDWNTSEIRLQTQRSYAEITSDSWLLSVISWQSSGLSNTQKHYASCTVKTMQTIFEKHIQTFLNIDCKTTKWSNQTDARIGSPYYLNAKTYRQIIKQLWQNANPLFDQLNYKSIKLNELKFRFNSLAFWIDSYCSFAAATRNITDPLIQKDLVSHEGLYRVNDKNKYDGFNTRIVFVPATLLTKLEAYKKVRQKVLIYLRKTQNLSAKDEEILRTNKLFFFKQNTQGFLKIVEYTRSRCRDEIYWQANTDIDIGTGKNDLLVYENLRAIKTNVNRHYLRGRLLEFGIPGFFIDAFMGHWHAGTQPWGQMSIFNQSHYLEQLKKFIPKILNELAFNVRETGL</sequence>
<protein>
    <submittedName>
        <fullName evidence="1">Uncharacterized protein</fullName>
    </submittedName>
</protein>
<reference evidence="1 2" key="1">
    <citation type="submission" date="2022-06" db="EMBL/GenBank/DDBJ databases">
        <title>Thiomicrohabdus sp. nov, an obligately chemolithoautotrophic, sulfur-oxidizing bacterium isolated from beach of Guanyin Mountain. Amoy.</title>
        <authorList>
            <person name="Zhu H."/>
        </authorList>
    </citation>
    <scope>NUCLEOTIDE SEQUENCE [LARGE SCALE GENOMIC DNA]</scope>
    <source>
        <strain evidence="1 2">XGS-01</strain>
    </source>
</reference>
<gene>
    <name evidence="1" type="ORF">NR989_11050</name>
</gene>
<evidence type="ECO:0000313" key="1">
    <source>
        <dbReference type="EMBL" id="WEJ62538.1"/>
    </source>
</evidence>
<name>A0ABY8CEI6_9GAMM</name>
<dbReference type="Proteomes" id="UP001222275">
    <property type="component" value="Chromosome"/>
</dbReference>
<evidence type="ECO:0000313" key="2">
    <source>
        <dbReference type="Proteomes" id="UP001222275"/>
    </source>
</evidence>
<organism evidence="1 2">
    <name type="scientific">Thiomicrorhabdus lithotrophica</name>
    <dbReference type="NCBI Taxonomy" id="2949997"/>
    <lineage>
        <taxon>Bacteria</taxon>
        <taxon>Pseudomonadati</taxon>
        <taxon>Pseudomonadota</taxon>
        <taxon>Gammaproteobacteria</taxon>
        <taxon>Thiotrichales</taxon>
        <taxon>Piscirickettsiaceae</taxon>
        <taxon>Thiomicrorhabdus</taxon>
    </lineage>
</organism>
<dbReference type="RefSeq" id="WP_275594796.1">
    <property type="nucleotide sequence ID" value="NZ_CP102381.1"/>
</dbReference>
<keyword evidence="2" id="KW-1185">Reference proteome</keyword>
<accession>A0ABY8CEI6</accession>
<dbReference type="EMBL" id="CP102381">
    <property type="protein sequence ID" value="WEJ62538.1"/>
    <property type="molecule type" value="Genomic_DNA"/>
</dbReference>